<evidence type="ECO:0000256" key="1">
    <source>
        <dbReference type="SAM" id="SignalP"/>
    </source>
</evidence>
<dbReference type="KEGG" id="xba:C7S18_13590"/>
<dbReference type="EMBL" id="CP027860">
    <property type="protein sequence ID" value="AVP98162.1"/>
    <property type="molecule type" value="Genomic_DNA"/>
</dbReference>
<keyword evidence="4" id="KW-1185">Reference proteome</keyword>
<gene>
    <name evidence="3" type="ORF">C7S18_13590</name>
</gene>
<dbReference type="InterPro" id="IPR025388">
    <property type="entry name" value="Alginate_export_dom"/>
</dbReference>
<reference evidence="3 4" key="1">
    <citation type="submission" date="2018-03" db="EMBL/GenBank/DDBJ databases">
        <title>Ahniella affigens gen. nov., sp. nov., a gammaproteobacterium isolated from sandy soil near a stream.</title>
        <authorList>
            <person name="Ko Y."/>
            <person name="Kim J.-H."/>
        </authorList>
    </citation>
    <scope>NUCLEOTIDE SEQUENCE [LARGE SCALE GENOMIC DNA]</scope>
    <source>
        <strain evidence="3 4">D13</strain>
    </source>
</reference>
<feature type="chain" id="PRO_5015150657" description="Alginate export domain-containing protein" evidence="1">
    <location>
        <begin position="23"/>
        <end position="407"/>
    </location>
</feature>
<name>A0A2P1PTL4_9GAMM</name>
<feature type="domain" description="Alginate export" evidence="2">
    <location>
        <begin position="40"/>
        <end position="254"/>
    </location>
</feature>
<evidence type="ECO:0000313" key="4">
    <source>
        <dbReference type="Proteomes" id="UP000241074"/>
    </source>
</evidence>
<evidence type="ECO:0000313" key="3">
    <source>
        <dbReference type="EMBL" id="AVP98162.1"/>
    </source>
</evidence>
<dbReference type="Gene3D" id="2.40.160.10">
    <property type="entry name" value="Porin"/>
    <property type="match status" value="1"/>
</dbReference>
<protein>
    <recommendedName>
        <fullName evidence="2">Alginate export domain-containing protein</fullName>
    </recommendedName>
</protein>
<dbReference type="RefSeq" id="WP_106892082.1">
    <property type="nucleotide sequence ID" value="NZ_CP027860.1"/>
</dbReference>
<dbReference type="AlphaFoldDB" id="A0A2P1PTL4"/>
<reference evidence="3 4" key="2">
    <citation type="submission" date="2018-03" db="EMBL/GenBank/DDBJ databases">
        <authorList>
            <person name="Keele B.F."/>
        </authorList>
    </citation>
    <scope>NUCLEOTIDE SEQUENCE [LARGE SCALE GENOMIC DNA]</scope>
    <source>
        <strain evidence="3 4">D13</strain>
    </source>
</reference>
<evidence type="ECO:0000259" key="2">
    <source>
        <dbReference type="Pfam" id="PF13372"/>
    </source>
</evidence>
<sequence length="407" mass="45236">MIRKTALCIGLTLAIASVTGHAQTAPVAPPSNPWAFSFGTFSLDSRVRYESVDDGGFAETSDALTWRNRLGFRTRAWHGFSAFVEVEDVRALGDDYPTAAAPGNTQPPISDPEGTEWNQALIAYDSGSGVKVQLGRQRLLFDNQRFFGNVGWRQNEQTFDAAVVNWTLPNKGVLDVVWLDGVHRIFGHSHPNTLLREWDLQAPLIHYTQPVSNGSVSAYAYFVENETQPLSSARTVGVRYSGKCPAFASWQWSGTAEYARQSDWADAVDRPDQDYRLLEAGLISAKAHSFKLGWEVLSGDGRFAFQTPFATLHAFNGWADRFLTTPANGLDDLYLSWSGPCHKLTCTVAWHRFESDRLNLDLGKELDVSASYAFTPKLSGIAKYAVFQDADTLADVSKFWLGLEYKR</sequence>
<organism evidence="3 4">
    <name type="scientific">Ahniella affigens</name>
    <dbReference type="NCBI Taxonomy" id="2021234"/>
    <lineage>
        <taxon>Bacteria</taxon>
        <taxon>Pseudomonadati</taxon>
        <taxon>Pseudomonadota</taxon>
        <taxon>Gammaproteobacteria</taxon>
        <taxon>Lysobacterales</taxon>
        <taxon>Rhodanobacteraceae</taxon>
        <taxon>Ahniella</taxon>
    </lineage>
</organism>
<dbReference type="SUPFAM" id="SSF56935">
    <property type="entry name" value="Porins"/>
    <property type="match status" value="1"/>
</dbReference>
<dbReference type="Proteomes" id="UP000241074">
    <property type="component" value="Chromosome"/>
</dbReference>
<dbReference type="Pfam" id="PF13372">
    <property type="entry name" value="Alginate_exp"/>
    <property type="match status" value="1"/>
</dbReference>
<proteinExistence type="predicted"/>
<keyword evidence="1" id="KW-0732">Signal</keyword>
<accession>A0A2P1PTL4</accession>
<dbReference type="OrthoDB" id="9767539at2"/>
<feature type="signal peptide" evidence="1">
    <location>
        <begin position="1"/>
        <end position="22"/>
    </location>
</feature>
<dbReference type="InterPro" id="IPR023614">
    <property type="entry name" value="Porin_dom_sf"/>
</dbReference>